<evidence type="ECO:0000313" key="1">
    <source>
        <dbReference type="EMBL" id="KKN02439.1"/>
    </source>
</evidence>
<dbReference type="AlphaFoldDB" id="A0A0F9M9P6"/>
<sequence length="240" mass="28213">MTESVINKHSFGNIISEMKKANPGSNNKEIVDTLGSYVVDLFYKKINRFELPDRLDSSRKLKLKLQEARQTKKGKKKIANLIEKDHNIEKFMKLKHGFNQLTKFHASNDISFQHIENSRKFDSNTTDVYKLNLIPRTRNRNVDFAIEPLDDEPAAEIEQPIKKEKDDYSYQKSYYKIDLQDLSYLIEPDLDREIKIKKSLDSELLNKIKNSELETFDKKESRRFDMTEFIGIIDDEDKSP</sequence>
<dbReference type="EMBL" id="LAZR01005148">
    <property type="protein sequence ID" value="KKN02439.1"/>
    <property type="molecule type" value="Genomic_DNA"/>
</dbReference>
<organism evidence="1">
    <name type="scientific">marine sediment metagenome</name>
    <dbReference type="NCBI Taxonomy" id="412755"/>
    <lineage>
        <taxon>unclassified sequences</taxon>
        <taxon>metagenomes</taxon>
        <taxon>ecological metagenomes</taxon>
    </lineage>
</organism>
<comment type="caution">
    <text evidence="1">The sequence shown here is derived from an EMBL/GenBank/DDBJ whole genome shotgun (WGS) entry which is preliminary data.</text>
</comment>
<protein>
    <submittedName>
        <fullName evidence="1">Uncharacterized protein</fullName>
    </submittedName>
</protein>
<name>A0A0F9M9P6_9ZZZZ</name>
<reference evidence="1" key="1">
    <citation type="journal article" date="2015" name="Nature">
        <title>Complex archaea that bridge the gap between prokaryotes and eukaryotes.</title>
        <authorList>
            <person name="Spang A."/>
            <person name="Saw J.H."/>
            <person name="Jorgensen S.L."/>
            <person name="Zaremba-Niedzwiedzka K."/>
            <person name="Martijn J."/>
            <person name="Lind A.E."/>
            <person name="van Eijk R."/>
            <person name="Schleper C."/>
            <person name="Guy L."/>
            <person name="Ettema T.J."/>
        </authorList>
    </citation>
    <scope>NUCLEOTIDE SEQUENCE</scope>
</reference>
<gene>
    <name evidence="1" type="ORF">LCGC14_1117720</name>
</gene>
<proteinExistence type="predicted"/>
<accession>A0A0F9M9P6</accession>